<proteinExistence type="predicted"/>
<feature type="transmembrane region" description="Helical" evidence="10">
    <location>
        <begin position="395"/>
        <end position="413"/>
    </location>
</feature>
<dbReference type="GO" id="GO:0015385">
    <property type="term" value="F:sodium:proton antiporter activity"/>
    <property type="evidence" value="ECO:0007669"/>
    <property type="project" value="InterPro"/>
</dbReference>
<evidence type="ECO:0000313" key="12">
    <source>
        <dbReference type="EMBL" id="GMT32522.1"/>
    </source>
</evidence>
<reference evidence="12" key="1">
    <citation type="submission" date="2023-10" db="EMBL/GenBank/DDBJ databases">
        <title>Genome assembly of Pristionchus species.</title>
        <authorList>
            <person name="Yoshida K."/>
            <person name="Sommer R.J."/>
        </authorList>
    </citation>
    <scope>NUCLEOTIDE SEQUENCE</scope>
    <source>
        <strain evidence="12">RS5133</strain>
    </source>
</reference>
<feature type="transmembrane region" description="Helical" evidence="10">
    <location>
        <begin position="137"/>
        <end position="156"/>
    </location>
</feature>
<evidence type="ECO:0000256" key="10">
    <source>
        <dbReference type="SAM" id="Phobius"/>
    </source>
</evidence>
<keyword evidence="13" id="KW-1185">Reference proteome</keyword>
<dbReference type="GO" id="GO:0005886">
    <property type="term" value="C:plasma membrane"/>
    <property type="evidence" value="ECO:0007669"/>
    <property type="project" value="UniProtKB-SubCell"/>
</dbReference>
<dbReference type="GO" id="GO:0098719">
    <property type="term" value="P:sodium ion import across plasma membrane"/>
    <property type="evidence" value="ECO:0007669"/>
    <property type="project" value="TreeGrafter"/>
</dbReference>
<dbReference type="AlphaFoldDB" id="A0AAV5WNC3"/>
<evidence type="ECO:0000256" key="3">
    <source>
        <dbReference type="ARBA" id="ARBA00022475"/>
    </source>
</evidence>
<feature type="transmembrane region" description="Helical" evidence="10">
    <location>
        <begin position="6"/>
        <end position="26"/>
    </location>
</feature>
<feature type="non-terminal residue" evidence="12">
    <location>
        <position position="744"/>
    </location>
</feature>
<feature type="transmembrane region" description="Helical" evidence="10">
    <location>
        <begin position="434"/>
        <end position="457"/>
    </location>
</feature>
<feature type="transmembrane region" description="Helical" evidence="10">
    <location>
        <begin position="214"/>
        <end position="237"/>
    </location>
</feature>
<name>A0AAV5WNC3_9BILA</name>
<feature type="transmembrane region" description="Helical" evidence="10">
    <location>
        <begin position="38"/>
        <end position="55"/>
    </location>
</feature>
<dbReference type="GO" id="GO:0015386">
    <property type="term" value="F:potassium:proton antiporter activity"/>
    <property type="evidence" value="ECO:0007669"/>
    <property type="project" value="TreeGrafter"/>
</dbReference>
<dbReference type="GO" id="GO:0051453">
    <property type="term" value="P:regulation of intracellular pH"/>
    <property type="evidence" value="ECO:0007669"/>
    <property type="project" value="TreeGrafter"/>
</dbReference>
<dbReference type="Gene3D" id="6.10.140.1330">
    <property type="match status" value="1"/>
</dbReference>
<dbReference type="Pfam" id="PF00999">
    <property type="entry name" value="Na_H_Exchanger"/>
    <property type="match status" value="1"/>
</dbReference>
<feature type="transmembrane region" description="Helical" evidence="10">
    <location>
        <begin position="249"/>
        <end position="279"/>
    </location>
</feature>
<protein>
    <recommendedName>
        <fullName evidence="11">Cation/H+ exchanger transmembrane domain-containing protein</fullName>
    </recommendedName>
</protein>
<evidence type="ECO:0000313" key="13">
    <source>
        <dbReference type="Proteomes" id="UP001432322"/>
    </source>
</evidence>
<keyword evidence="7" id="KW-0406">Ion transport</keyword>
<keyword evidence="8 10" id="KW-0472">Membrane</keyword>
<organism evidence="12 13">
    <name type="scientific">Pristionchus fissidentatus</name>
    <dbReference type="NCBI Taxonomy" id="1538716"/>
    <lineage>
        <taxon>Eukaryota</taxon>
        <taxon>Metazoa</taxon>
        <taxon>Ecdysozoa</taxon>
        <taxon>Nematoda</taxon>
        <taxon>Chromadorea</taxon>
        <taxon>Rhabditida</taxon>
        <taxon>Rhabditina</taxon>
        <taxon>Diplogasteromorpha</taxon>
        <taxon>Diplogasteroidea</taxon>
        <taxon>Neodiplogasteridae</taxon>
        <taxon>Pristionchus</taxon>
    </lineage>
</organism>
<dbReference type="EMBL" id="BTSY01000006">
    <property type="protein sequence ID" value="GMT32522.1"/>
    <property type="molecule type" value="Genomic_DNA"/>
</dbReference>
<evidence type="ECO:0000256" key="9">
    <source>
        <dbReference type="ARBA" id="ARBA00023201"/>
    </source>
</evidence>
<dbReference type="Proteomes" id="UP001432322">
    <property type="component" value="Unassembled WGS sequence"/>
</dbReference>
<comment type="subcellular location">
    <subcellularLocation>
        <location evidence="1">Cell membrane</location>
        <topology evidence="1">Multi-pass membrane protein</topology>
    </subcellularLocation>
</comment>
<feature type="transmembrane region" description="Helical" evidence="10">
    <location>
        <begin position="658"/>
        <end position="678"/>
    </location>
</feature>
<evidence type="ECO:0000256" key="8">
    <source>
        <dbReference type="ARBA" id="ARBA00023136"/>
    </source>
</evidence>
<evidence type="ECO:0000256" key="2">
    <source>
        <dbReference type="ARBA" id="ARBA00022448"/>
    </source>
</evidence>
<evidence type="ECO:0000256" key="6">
    <source>
        <dbReference type="ARBA" id="ARBA00023053"/>
    </source>
</evidence>
<dbReference type="PANTHER" id="PTHR10110:SF86">
    <property type="entry name" value="SODIUM_HYDROGEN EXCHANGER 7"/>
    <property type="match status" value="1"/>
</dbReference>
<dbReference type="InterPro" id="IPR006153">
    <property type="entry name" value="Cation/H_exchanger_TM"/>
</dbReference>
<evidence type="ECO:0000256" key="4">
    <source>
        <dbReference type="ARBA" id="ARBA00022692"/>
    </source>
</evidence>
<dbReference type="InterPro" id="IPR018422">
    <property type="entry name" value="Cation/H_exchanger_CPA1"/>
</dbReference>
<keyword evidence="6" id="KW-0915">Sodium</keyword>
<accession>A0AAV5WNC3</accession>
<feature type="transmembrane region" description="Helical" evidence="10">
    <location>
        <begin position="299"/>
        <end position="322"/>
    </location>
</feature>
<comment type="caution">
    <text evidence="12">The sequence shown here is derived from an EMBL/GenBank/DDBJ whole genome shotgun (WGS) entry which is preliminary data.</text>
</comment>
<feature type="transmembrane region" description="Helical" evidence="10">
    <location>
        <begin position="108"/>
        <end position="131"/>
    </location>
</feature>
<keyword evidence="5 10" id="KW-1133">Transmembrane helix</keyword>
<evidence type="ECO:0000256" key="5">
    <source>
        <dbReference type="ARBA" id="ARBA00022989"/>
    </source>
</evidence>
<feature type="domain" description="Cation/H+ exchanger transmembrane" evidence="11">
    <location>
        <begin position="18"/>
        <end position="456"/>
    </location>
</feature>
<feature type="transmembrane region" description="Helical" evidence="10">
    <location>
        <begin position="350"/>
        <end position="375"/>
    </location>
</feature>
<evidence type="ECO:0000259" key="11">
    <source>
        <dbReference type="Pfam" id="PF00999"/>
    </source>
</evidence>
<gene>
    <name evidence="12" type="ORF">PFISCL1PPCAC_23819</name>
</gene>
<dbReference type="PANTHER" id="PTHR10110">
    <property type="entry name" value="SODIUM/HYDROGEN EXCHANGER"/>
    <property type="match status" value="1"/>
</dbReference>
<feature type="transmembrane region" description="Helical" evidence="10">
    <location>
        <begin position="690"/>
        <end position="709"/>
    </location>
</feature>
<evidence type="ECO:0000256" key="1">
    <source>
        <dbReference type="ARBA" id="ARBA00004651"/>
    </source>
</evidence>
<evidence type="ECO:0000256" key="7">
    <source>
        <dbReference type="ARBA" id="ARBA00023065"/>
    </source>
</evidence>
<keyword evidence="2" id="KW-0813">Transport</keyword>
<keyword evidence="4 10" id="KW-0812">Transmembrane</keyword>
<keyword evidence="3" id="KW-1003">Cell membrane</keyword>
<sequence>MGESSSLNYLVFPCIAVILALVVDAVKKKTNLPLPESVLLFLTAVTGSFFLHAFLNAQEREKIREEFLWLDMAPDAILGILLPPLLFESAYKTNMSFFLFRLKMIVTLCASVYILTAILVTAVYIPIFTIISGWHHFVAAILACILVATDPVAVVAILESMGAPLRLKILIEGESLLNDGLAIFGFKFFLRLFIQELGLEEAENEGSLLDTMTYLTRCIVISPVVGILLGHVSLWIMSHVEETKRKQCTLLLCVYISYQLCEGVGSGALGLVCMGLAISHLKEQLSAETEHIAHEFWSILGYIANAVIFVFAGVAVASELFSNDSIQAGKHRSIDPMEDSLEETSLQDNILACLCGFCLAPITMLARSIGVYLIFVTMAKVQQTHRKPLASDYALLSFGGLRGALGLILAMEFRNEMREQREDSELVAFGRQMLIVTCLSTFFSLVLQGSLFGPFALAEEQTKRSAYADESKKTIYAYMKRKARELVESRMEKTDYLVGTSWNTVLSQTNVVFRDKSVSFLEERESRSIYCLGVLEKPYEKDQVLDVRSCFYHCLLARVHGAWEQGAISAPTAHVIIRIIEHGLDEGGLEMGDFTEHLSSIDASSKMIWFSSILHRFHLYLSSFPFFKCFLLPSTRKSPSDSAKKAVEIQIDRSQEKWFLFVAVLSIFHTYMVVIMFLAGGTHDSQLRFLFLALLMAFFVIFEKLLYIYHLSAHSPTMPTQKKASEGQSAYNRRVDMVKEQRRK</sequence>
<keyword evidence="9" id="KW-0739">Sodium transport</keyword>